<dbReference type="AlphaFoldDB" id="A0A1D9MLH3"/>
<evidence type="ECO:0000256" key="1">
    <source>
        <dbReference type="SAM" id="MobiDB-lite"/>
    </source>
</evidence>
<name>A0A1D9MLH3_9ACTO</name>
<gene>
    <name evidence="2" type="ORF">BK816_07915</name>
</gene>
<sequence>MVMKRSLFFLLGGAALTGAAVGAIMAWRGRQSEDPWQSADPIIVDGHVRPTGYGPAGIFGTHGAHNGYAPAHKFAENDNTPYTQQGYGPHGMGGYGPVHQTH</sequence>
<accession>A0A1D9MLH3</accession>
<protein>
    <submittedName>
        <fullName evidence="2">Uncharacterized protein</fullName>
    </submittedName>
</protein>
<feature type="region of interest" description="Disordered" evidence="1">
    <location>
        <begin position="70"/>
        <end position="102"/>
    </location>
</feature>
<dbReference type="Proteomes" id="UP000176288">
    <property type="component" value="Chromosome"/>
</dbReference>
<dbReference type="STRING" id="1912795.BK816_07915"/>
<evidence type="ECO:0000313" key="2">
    <source>
        <dbReference type="EMBL" id="AOZ73221.1"/>
    </source>
</evidence>
<proteinExistence type="predicted"/>
<organism evidence="2 3">
    <name type="scientific">Boudabousia tangfeifanii</name>
    <dbReference type="NCBI Taxonomy" id="1912795"/>
    <lineage>
        <taxon>Bacteria</taxon>
        <taxon>Bacillati</taxon>
        <taxon>Actinomycetota</taxon>
        <taxon>Actinomycetes</taxon>
        <taxon>Actinomycetales</taxon>
        <taxon>Actinomycetaceae</taxon>
        <taxon>Boudabousia</taxon>
    </lineage>
</organism>
<dbReference type="EMBL" id="CP017812">
    <property type="protein sequence ID" value="AOZ73221.1"/>
    <property type="molecule type" value="Genomic_DNA"/>
</dbReference>
<keyword evidence="3" id="KW-1185">Reference proteome</keyword>
<dbReference type="KEGG" id="avu:BK816_07915"/>
<reference evidence="2 3" key="1">
    <citation type="submission" date="2016-10" db="EMBL/GenBank/DDBJ databases">
        <title>Actinomyces aegypiusis sp. nov., isolated from the Aegypius monachus in Qinghai Tibet Plateau China.</title>
        <authorList>
            <person name="Wang Y."/>
        </authorList>
    </citation>
    <scope>NUCLEOTIDE SEQUENCE [LARGE SCALE GENOMIC DNA]</scope>
    <source>
        <strain evidence="2 3">VUL4_3</strain>
    </source>
</reference>
<evidence type="ECO:0000313" key="3">
    <source>
        <dbReference type="Proteomes" id="UP000176288"/>
    </source>
</evidence>